<reference evidence="1" key="1">
    <citation type="journal article" date="2009" name="PLoS Genet.">
        <title>Sequencing, mapping, and analysis of 27,455 maize full-length cDNAs.</title>
        <authorList>
            <person name="Soderlund C."/>
            <person name="Descour A."/>
            <person name="Kudrna D."/>
            <person name="Bomhoff M."/>
            <person name="Boyd L."/>
            <person name="Currie J."/>
            <person name="Angelova A."/>
            <person name="Collura K."/>
            <person name="Wissotski M."/>
            <person name="Ashley E."/>
            <person name="Morrow D."/>
            <person name="Fernandes J."/>
            <person name="Walbot V."/>
            <person name="Yu Y."/>
        </authorList>
    </citation>
    <scope>NUCLEOTIDE SEQUENCE</scope>
    <source>
        <strain evidence="1">B73</strain>
    </source>
</reference>
<proteinExistence type="evidence at transcript level"/>
<reference evidence="1" key="2">
    <citation type="submission" date="2012-06" db="EMBL/GenBank/DDBJ databases">
        <authorList>
            <person name="Yu Y."/>
            <person name="Currie J."/>
            <person name="Lomeli R."/>
            <person name="Angelova A."/>
            <person name="Collura K."/>
            <person name="Wissotski M."/>
            <person name="Campos D."/>
            <person name="Kudrna D."/>
            <person name="Golser W."/>
            <person name="Ashely E."/>
            <person name="Descour A."/>
            <person name="Fernandes J."/>
            <person name="Soderlund C."/>
            <person name="Walbot V."/>
        </authorList>
    </citation>
    <scope>NUCLEOTIDE SEQUENCE</scope>
    <source>
        <strain evidence="1">B73</strain>
    </source>
</reference>
<name>C4J1T6_MAIZE</name>
<accession>C4J1T6</accession>
<dbReference type="EMBL" id="BT084783">
    <property type="protein sequence ID" value="ACR35136.1"/>
    <property type="molecule type" value="mRNA"/>
</dbReference>
<dbReference type="AlphaFoldDB" id="C4J1T6"/>
<evidence type="ECO:0000313" key="1">
    <source>
        <dbReference type="EMBL" id="ACR35136.1"/>
    </source>
</evidence>
<protein>
    <submittedName>
        <fullName evidence="1">Uncharacterized protein</fullName>
    </submittedName>
</protein>
<organism evidence="1">
    <name type="scientific">Zea mays</name>
    <name type="common">Maize</name>
    <dbReference type="NCBI Taxonomy" id="4577"/>
    <lineage>
        <taxon>Eukaryota</taxon>
        <taxon>Viridiplantae</taxon>
        <taxon>Streptophyta</taxon>
        <taxon>Embryophyta</taxon>
        <taxon>Tracheophyta</taxon>
        <taxon>Spermatophyta</taxon>
        <taxon>Magnoliopsida</taxon>
        <taxon>Liliopsida</taxon>
        <taxon>Poales</taxon>
        <taxon>Poaceae</taxon>
        <taxon>PACMAD clade</taxon>
        <taxon>Panicoideae</taxon>
        <taxon>Andropogonodae</taxon>
        <taxon>Andropogoneae</taxon>
        <taxon>Tripsacinae</taxon>
        <taxon>Zea</taxon>
    </lineage>
</organism>
<sequence length="67" mass="7865">MPTKLSYIFFTKMPSASLTLVFRRSLYTTAVRISRMLLLPREQADQMTLVRDSVTSQLTFKQTTKRY</sequence>